<comment type="caution">
    <text evidence="1">The sequence shown here is derived from an EMBL/GenBank/DDBJ whole genome shotgun (WGS) entry which is preliminary data.</text>
</comment>
<gene>
    <name evidence="1" type="ORF">GCM10022393_27850</name>
</gene>
<sequence>MRINYFQFSFVVASLLILHGCATYKPQQKSEEQLMPSLSKKVKHTFYLVGGYGNQQREDVSESLSELLSEELAKADKKSTLLFLGDNISEKEKEKKKDFALLDEQLAFAKGFKGEMIFTHGVNEWKDAKIDEMEEYEDYIEKNTAADAEFKEKNGCPLEHIVVNDQLDMIIVNSYWFITNWDRVEEINKKCSNINTRRRFAEELEGYINDAQDKNILIVMHHPIFSNGVNAGHETLGSHLLPVPVLGSVIDEVKDLSSLSKDQLDFPRYRYLRILVSSIAQKSDRVTVASGHEESLQYLSGGGIHQIISGSFGNASATYRTNGFIHAPGGTLKYNGKFTYGSKGFAKLEYYEDGSSSVSFITPNQKEEYNFDVLTPLKTYEDYNFDTSTYPAEKKAVIIEDDASLEKSGFYTFLWGERYRSYFNKEVTVPVALLDTLYGGLTVEKRGGGHQSNSLRLVDSQNREYAMRSLKKEALKFLTQKIQGISYDTQDYENTLTEDLVSDFFTTAHPFMQMVINDMADKLDINHSETNLFYVPKQNRLGVYNEGYGDELYYIERRPSEEQNKYEGYRRAIPDVDGKVSDFESTTDVLEKIKEDESYVVAQKAYIRARIFDMLIGDWDRHQDQWRWVEYDKDDKDEKLFIPVARDRDNTFSKYDGIAIPFIKTFSPPTRLWQSYGPKIKSVKWFNAEGHNLDQTFITKYGVDAWIEEAKFIQENLSEGSVDEAFKNLPVEIQDDVTNEIKNNLKQRLKDIDQYAKEYATYLNKTAVVSGTHKDDIFEITRMPEGKTRIVGKRNLKEKENKVFYDRVFDKNENKTILIYGLNDDDTFIVNGDGDSYSKIKIIGGYGTDVYKIENKRSIKVYDWEFEKSDFTKKKPAKQLTNLYETNTLHWRYFQEDYNIIMPTIGLRNDDGLFLGLRNTYTKFGIHGDGKDFKQQHTFGGNYFFTFQGFDLSYKGVFANIFPNWNFTLNGYYTSDGYANNFFGFGNETENLEDDFNQDFNRSQMEQIKVDASVSYRSLYFKALFESITVNDDPDRFVNQMNVNPLVFEAQSFAGVETGFSFDSQNAFDFPTKSLTFKLYGGYKKNLQNSENEFGYASFTLGGSHQLIPSGHLVLGTKAEIMANIGSDYFYYHAPSIGGDNGLRGFRNERFTGEQYFYQTTDLKLRIKRFVTSVFPVTFGTFGGFDYGRVWIDNQNSNQWHTSYGGGLWLSGADTFAFRLGMFGSEEGFQIQGGFGFEF</sequence>
<evidence type="ECO:0000313" key="2">
    <source>
        <dbReference type="Proteomes" id="UP001500459"/>
    </source>
</evidence>
<dbReference type="EMBL" id="BAABCW010000011">
    <property type="protein sequence ID" value="GAA3512516.1"/>
    <property type="molecule type" value="Genomic_DNA"/>
</dbReference>
<keyword evidence="2" id="KW-1185">Reference proteome</keyword>
<dbReference type="InterPro" id="IPR029052">
    <property type="entry name" value="Metallo-depent_PP-like"/>
</dbReference>
<reference evidence="2" key="1">
    <citation type="journal article" date="2019" name="Int. J. Syst. Evol. Microbiol.">
        <title>The Global Catalogue of Microorganisms (GCM) 10K type strain sequencing project: providing services to taxonomists for standard genome sequencing and annotation.</title>
        <authorList>
            <consortium name="The Broad Institute Genomics Platform"/>
            <consortium name="The Broad Institute Genome Sequencing Center for Infectious Disease"/>
            <person name="Wu L."/>
            <person name="Ma J."/>
        </authorList>
    </citation>
    <scope>NUCLEOTIDE SEQUENCE [LARGE SCALE GENOMIC DNA]</scope>
    <source>
        <strain evidence="2">JCM 17106</strain>
    </source>
</reference>
<proteinExistence type="predicted"/>
<dbReference type="SUPFAM" id="SSF56300">
    <property type="entry name" value="Metallo-dependent phosphatases"/>
    <property type="match status" value="1"/>
</dbReference>
<name>A0ABP6UQ41_9FLAO</name>
<accession>A0ABP6UQ41</accession>
<dbReference type="Proteomes" id="UP001500459">
    <property type="component" value="Unassembled WGS sequence"/>
</dbReference>
<evidence type="ECO:0000313" key="1">
    <source>
        <dbReference type="EMBL" id="GAA3512516.1"/>
    </source>
</evidence>
<dbReference type="RefSeq" id="WP_344928425.1">
    <property type="nucleotide sequence ID" value="NZ_BAABCW010000011.1"/>
</dbReference>
<organism evidence="1 2">
    <name type="scientific">Aquimarina addita</name>
    <dbReference type="NCBI Taxonomy" id="870485"/>
    <lineage>
        <taxon>Bacteria</taxon>
        <taxon>Pseudomonadati</taxon>
        <taxon>Bacteroidota</taxon>
        <taxon>Flavobacteriia</taxon>
        <taxon>Flavobacteriales</taxon>
        <taxon>Flavobacteriaceae</taxon>
        <taxon>Aquimarina</taxon>
    </lineage>
</organism>
<protein>
    <submittedName>
        <fullName evidence="1">Metallophosphoesterase</fullName>
    </submittedName>
</protein>
<dbReference type="Gene3D" id="3.60.21.10">
    <property type="match status" value="1"/>
</dbReference>